<evidence type="ECO:0000313" key="5">
    <source>
        <dbReference type="Proteomes" id="UP000324106"/>
    </source>
</evidence>
<gene>
    <name evidence="4" type="ORF">DEJ46_06435</name>
</gene>
<feature type="region of interest" description="Disordered" evidence="1">
    <location>
        <begin position="32"/>
        <end position="55"/>
    </location>
</feature>
<dbReference type="Gene3D" id="2.60.40.420">
    <property type="entry name" value="Cupredoxins - blue copper proteins"/>
    <property type="match status" value="1"/>
</dbReference>
<dbReference type="PANTHER" id="PTHR36507">
    <property type="entry name" value="BLL1555 PROTEIN"/>
    <property type="match status" value="1"/>
</dbReference>
<sequence>MPRAALATTGVLCLTLLVAGCGDNGGGTYSPVTSAPSAPGTQSASTTPPPSPTTSAEVRITIRGFAFQPADLKVRPGTTVTVVNEDSASHTVTATGSDAFDTGEIAGGRSATFTAPDKPGTYPFFCSIHPNMKATLTVA</sequence>
<dbReference type="PANTHER" id="PTHR36507:SF1">
    <property type="entry name" value="BLL1555 PROTEIN"/>
    <property type="match status" value="1"/>
</dbReference>
<accession>A0A5P2AL90</accession>
<evidence type="ECO:0000313" key="4">
    <source>
        <dbReference type="EMBL" id="QES18766.1"/>
    </source>
</evidence>
<dbReference type="InterPro" id="IPR028096">
    <property type="entry name" value="EfeO_Cupredoxin"/>
</dbReference>
<dbReference type="PROSITE" id="PS51257">
    <property type="entry name" value="PROKAR_LIPOPROTEIN"/>
    <property type="match status" value="1"/>
</dbReference>
<evidence type="ECO:0000259" key="3">
    <source>
        <dbReference type="Pfam" id="PF13473"/>
    </source>
</evidence>
<feature type="domain" description="EfeO-type cupredoxin-like" evidence="3">
    <location>
        <begin position="53"/>
        <end position="138"/>
    </location>
</feature>
<proteinExistence type="predicted"/>
<dbReference type="RefSeq" id="WP_150264586.1">
    <property type="nucleotide sequence ID" value="NZ_CP029194.1"/>
</dbReference>
<dbReference type="SUPFAM" id="SSF49503">
    <property type="entry name" value="Cupredoxins"/>
    <property type="match status" value="1"/>
</dbReference>
<feature type="signal peptide" evidence="2">
    <location>
        <begin position="1"/>
        <end position="19"/>
    </location>
</feature>
<organism evidence="4 5">
    <name type="scientific">Streptomyces venezuelae</name>
    <dbReference type="NCBI Taxonomy" id="54571"/>
    <lineage>
        <taxon>Bacteria</taxon>
        <taxon>Bacillati</taxon>
        <taxon>Actinomycetota</taxon>
        <taxon>Actinomycetes</taxon>
        <taxon>Kitasatosporales</taxon>
        <taxon>Streptomycetaceae</taxon>
        <taxon>Streptomyces</taxon>
    </lineage>
</organism>
<dbReference type="EMBL" id="CP029194">
    <property type="protein sequence ID" value="QES18766.1"/>
    <property type="molecule type" value="Genomic_DNA"/>
</dbReference>
<protein>
    <submittedName>
        <fullName evidence="4">Metal-binding protein</fullName>
    </submittedName>
</protein>
<evidence type="ECO:0000256" key="2">
    <source>
        <dbReference type="SAM" id="SignalP"/>
    </source>
</evidence>
<name>A0A5P2AL90_STRVZ</name>
<dbReference type="Pfam" id="PF13473">
    <property type="entry name" value="Cupredoxin_1"/>
    <property type="match status" value="1"/>
</dbReference>
<evidence type="ECO:0000256" key="1">
    <source>
        <dbReference type="SAM" id="MobiDB-lite"/>
    </source>
</evidence>
<reference evidence="4 5" key="1">
    <citation type="submission" date="2018-05" db="EMBL/GenBank/DDBJ databases">
        <title>Streptomyces venezuelae.</title>
        <authorList>
            <person name="Kim W."/>
            <person name="Lee N."/>
            <person name="Cho B.-K."/>
        </authorList>
    </citation>
    <scope>NUCLEOTIDE SEQUENCE [LARGE SCALE GENOMIC DNA]</scope>
    <source>
        <strain evidence="4 5">ATCC 15068</strain>
    </source>
</reference>
<dbReference type="OrthoDB" id="574459at2"/>
<dbReference type="InterPro" id="IPR052721">
    <property type="entry name" value="ET_Amicyanin"/>
</dbReference>
<dbReference type="AlphaFoldDB" id="A0A5P2AL90"/>
<feature type="compositionally biased region" description="Low complexity" evidence="1">
    <location>
        <begin position="33"/>
        <end position="46"/>
    </location>
</feature>
<dbReference type="Proteomes" id="UP000324106">
    <property type="component" value="Chromosome"/>
</dbReference>
<keyword evidence="2" id="KW-0732">Signal</keyword>
<dbReference type="InterPro" id="IPR008972">
    <property type="entry name" value="Cupredoxin"/>
</dbReference>
<feature type="chain" id="PRO_5039212216" evidence="2">
    <location>
        <begin position="20"/>
        <end position="139"/>
    </location>
</feature>